<dbReference type="GO" id="GO:0005669">
    <property type="term" value="C:transcription factor TFIID complex"/>
    <property type="evidence" value="ECO:0007669"/>
    <property type="project" value="InterPro"/>
</dbReference>
<comment type="similarity">
    <text evidence="1">Belongs to the TAF11 family.</text>
</comment>
<feature type="domain" description="TAFII28-like protein" evidence="3">
    <location>
        <begin position="105"/>
        <end position="189"/>
    </location>
</feature>
<dbReference type="SUPFAM" id="SSF47113">
    <property type="entry name" value="Histone-fold"/>
    <property type="match status" value="1"/>
</dbReference>
<dbReference type="PANTHER" id="PTHR13218">
    <property type="entry name" value="TRANSCRIPTION INITIATION FACTOR TFIID SUBUNIT 11-RELATED"/>
    <property type="match status" value="1"/>
</dbReference>
<feature type="compositionally biased region" description="Basic residues" evidence="2">
    <location>
        <begin position="76"/>
        <end position="91"/>
    </location>
</feature>
<evidence type="ECO:0000259" key="3">
    <source>
        <dbReference type="Pfam" id="PF04719"/>
    </source>
</evidence>
<reference evidence="5" key="1">
    <citation type="journal article" date="2019" name="IScience">
        <title>Narwhal Genome Reveals Long-Term Low Genetic Diversity despite Current Large Abundance Size.</title>
        <authorList>
            <person name="Westbury M.V."/>
            <person name="Petersen B."/>
            <person name="Garde E."/>
            <person name="Heide-Jorgensen M.P."/>
            <person name="Lorenzen E.D."/>
        </authorList>
    </citation>
    <scope>NUCLEOTIDE SEQUENCE [LARGE SCALE GENOMIC DNA]</scope>
</reference>
<name>A0A4U1FSL4_MONMO</name>
<dbReference type="GO" id="GO:0016251">
    <property type="term" value="F:RNA polymerase II general transcription initiation factor activity"/>
    <property type="evidence" value="ECO:0007669"/>
    <property type="project" value="TreeGrafter"/>
</dbReference>
<evidence type="ECO:0000313" key="5">
    <source>
        <dbReference type="Proteomes" id="UP000308365"/>
    </source>
</evidence>
<organism evidence="4 5">
    <name type="scientific">Monodon monoceros</name>
    <name type="common">Narwhal</name>
    <name type="synonym">Ceratodon monodon</name>
    <dbReference type="NCBI Taxonomy" id="40151"/>
    <lineage>
        <taxon>Eukaryota</taxon>
        <taxon>Metazoa</taxon>
        <taxon>Chordata</taxon>
        <taxon>Craniata</taxon>
        <taxon>Vertebrata</taxon>
        <taxon>Euteleostomi</taxon>
        <taxon>Mammalia</taxon>
        <taxon>Eutheria</taxon>
        <taxon>Laurasiatheria</taxon>
        <taxon>Artiodactyla</taxon>
        <taxon>Whippomorpha</taxon>
        <taxon>Cetacea</taxon>
        <taxon>Odontoceti</taxon>
        <taxon>Monodontidae</taxon>
        <taxon>Monodon</taxon>
    </lineage>
</organism>
<feature type="region of interest" description="Disordered" evidence="2">
    <location>
        <begin position="1"/>
        <end position="92"/>
    </location>
</feature>
<dbReference type="Pfam" id="PF04719">
    <property type="entry name" value="TAFII28"/>
    <property type="match status" value="1"/>
</dbReference>
<dbReference type="Gene3D" id="1.10.20.10">
    <property type="entry name" value="Histone, subunit A"/>
    <property type="match status" value="1"/>
</dbReference>
<dbReference type="PANTHER" id="PTHR13218:SF23">
    <property type="entry name" value="TAFII28-LIKE PROTEIN DOMAIN-CONTAINING PROTEIN"/>
    <property type="match status" value="1"/>
</dbReference>
<dbReference type="GO" id="GO:0046982">
    <property type="term" value="F:protein heterodimerization activity"/>
    <property type="evidence" value="ECO:0007669"/>
    <property type="project" value="InterPro"/>
</dbReference>
<sequence length="207" mass="22851">MAKASASLPGKGRVTGVSGEGGVVPLDPSPSCLDRIPRDRFEELRKACDEEGELRRQDGPRPRAGEEADSSSRPPAAKRRKVATKGKRPGKRAVDELEAQKMRTLVSSMSQEQLDRYEVYRRSAFPKATMKRLIQTVAGSTVSQNTVIAMSGVAKVFVGQVVEEALDVCEKWGETPPLQPKHMREAVRRLRSKGQIPGSKHKKILFF</sequence>
<dbReference type="InterPro" id="IPR009072">
    <property type="entry name" value="Histone-fold"/>
</dbReference>
<dbReference type="Proteomes" id="UP000308365">
    <property type="component" value="Unassembled WGS sequence"/>
</dbReference>
<dbReference type="InterPro" id="IPR045127">
    <property type="entry name" value="TAF11-like"/>
</dbReference>
<comment type="caution">
    <text evidence="4">The sequence shown here is derived from an EMBL/GenBank/DDBJ whole genome shotgun (WGS) entry which is preliminary data.</text>
</comment>
<dbReference type="CDD" id="cd08048">
    <property type="entry name" value="HFD_TAF11"/>
    <property type="match status" value="1"/>
</dbReference>
<gene>
    <name evidence="4" type="ORF">EI555_007531</name>
</gene>
<dbReference type="EMBL" id="RWIC01000011">
    <property type="protein sequence ID" value="TKC53208.1"/>
    <property type="molecule type" value="Genomic_DNA"/>
</dbReference>
<evidence type="ECO:0000256" key="2">
    <source>
        <dbReference type="SAM" id="MobiDB-lite"/>
    </source>
</evidence>
<dbReference type="FunFam" id="1.10.20.10:FF:000025">
    <property type="entry name" value="Transcription initiation factor TFIID subunit 11"/>
    <property type="match status" value="1"/>
</dbReference>
<protein>
    <recommendedName>
        <fullName evidence="3">TAFII28-like protein domain-containing protein</fullName>
    </recommendedName>
</protein>
<evidence type="ECO:0000313" key="4">
    <source>
        <dbReference type="EMBL" id="TKC53208.1"/>
    </source>
</evidence>
<feature type="compositionally biased region" description="Basic and acidic residues" evidence="2">
    <location>
        <begin position="35"/>
        <end position="66"/>
    </location>
</feature>
<dbReference type="InterPro" id="IPR006809">
    <property type="entry name" value="TAFII28_dom"/>
</dbReference>
<accession>A0A4U1FSL4</accession>
<proteinExistence type="inferred from homology"/>
<dbReference type="AlphaFoldDB" id="A0A4U1FSL4"/>
<evidence type="ECO:0000256" key="1">
    <source>
        <dbReference type="ARBA" id="ARBA00009788"/>
    </source>
</evidence>
<dbReference type="GO" id="GO:0051123">
    <property type="term" value="P:RNA polymerase II preinitiation complex assembly"/>
    <property type="evidence" value="ECO:0007669"/>
    <property type="project" value="InterPro"/>
</dbReference>